<organism evidence="9 10">
    <name type="scientific">Sandaracinus amylolyticus</name>
    <dbReference type="NCBI Taxonomy" id="927083"/>
    <lineage>
        <taxon>Bacteria</taxon>
        <taxon>Pseudomonadati</taxon>
        <taxon>Myxococcota</taxon>
        <taxon>Polyangia</taxon>
        <taxon>Polyangiales</taxon>
        <taxon>Sandaracinaceae</taxon>
        <taxon>Sandaracinus</taxon>
    </lineage>
</organism>
<dbReference type="GO" id="GO:0004553">
    <property type="term" value="F:hydrolase activity, hydrolyzing O-glycosyl compounds"/>
    <property type="evidence" value="ECO:0007669"/>
    <property type="project" value="InterPro"/>
</dbReference>
<evidence type="ECO:0000256" key="4">
    <source>
        <dbReference type="PIRSR" id="PIRSR606710-1"/>
    </source>
</evidence>
<dbReference type="AlphaFoldDB" id="A0A0F6VYZ3"/>
<name>A0A0F6VYZ3_9BACT</name>
<dbReference type="PROSITE" id="PS51820">
    <property type="entry name" value="PA14"/>
    <property type="match status" value="1"/>
</dbReference>
<feature type="domain" description="PA14" evidence="8">
    <location>
        <begin position="43"/>
        <end position="178"/>
    </location>
</feature>
<dbReference type="Gene3D" id="3.90.182.10">
    <property type="entry name" value="Toxin - Anthrax Protective Antigen,domain 1"/>
    <property type="match status" value="1"/>
</dbReference>
<sequence length="496" mass="53740">MGCSGQLGDDERRSDAGRDASASTVSDAALDANAPDSSPPDAGPPRGIRHERFDDYHAPAQLEVVPAIDFVWDEGPLGEGAPSDFVSARLTALLTPPATGTYTIATENDDGVRVWIDDALVIDDWRGHFVERHEATVELSAGTPVMLRVDYFELDLAAQLRVLWTPPGGTESPIDETHALAVPLSAELAPPAPHFANPVVPFDCPDPGVLADEGAYYMVCTGGRFPIRRSRDLVRWSDTGAAVLPSGAPPWAANGHRNWAPELHRVGDRYVAYFTSVNGANVLSIGVAWADDPLGPYTVTGAPLVEHSDGVIDGNYFRDDDGRHYLFYKIDGNAHGRPTPIFVRELAADGLSFAPGSVAVEVLRNDPRTWEGGVAEASWTVRRGDFYYLFYSGNVYDGRYRTGVARSRSVTGPYEKHGAPILTNDARWVGPGHGTVLRVGDEDWFFYHAWNATAGGGHDGSRGRFGLLDPITWEGDWPRIGDGTPGESPRAWPGRE</sequence>
<dbReference type="InterPro" id="IPR037524">
    <property type="entry name" value="PA14/GLEYA"/>
</dbReference>
<dbReference type="Gene3D" id="2.115.10.20">
    <property type="entry name" value="Glycosyl hydrolase domain, family 43"/>
    <property type="match status" value="1"/>
</dbReference>
<feature type="compositionally biased region" description="Low complexity" evidence="7">
    <location>
        <begin position="26"/>
        <end position="36"/>
    </location>
</feature>
<dbReference type="InterPro" id="IPR023296">
    <property type="entry name" value="Glyco_hydro_beta-prop_sf"/>
</dbReference>
<evidence type="ECO:0000259" key="8">
    <source>
        <dbReference type="PROSITE" id="PS51820"/>
    </source>
</evidence>
<dbReference type="Pfam" id="PF04616">
    <property type="entry name" value="Glyco_hydro_43"/>
    <property type="match status" value="1"/>
</dbReference>
<feature type="active site" description="Proton acceptor" evidence="4">
    <location>
        <position position="206"/>
    </location>
</feature>
<evidence type="ECO:0000256" key="6">
    <source>
        <dbReference type="RuleBase" id="RU361187"/>
    </source>
</evidence>
<evidence type="ECO:0000256" key="3">
    <source>
        <dbReference type="ARBA" id="ARBA00023295"/>
    </source>
</evidence>
<evidence type="ECO:0000313" key="10">
    <source>
        <dbReference type="Proteomes" id="UP000034883"/>
    </source>
</evidence>
<gene>
    <name evidence="9" type="ORF">DB32_000354</name>
</gene>
<dbReference type="EMBL" id="CP011125">
    <property type="protein sequence ID" value="AKF03205.1"/>
    <property type="molecule type" value="Genomic_DNA"/>
</dbReference>
<dbReference type="STRING" id="927083.DB32_000354"/>
<dbReference type="InterPro" id="IPR011658">
    <property type="entry name" value="PA14_dom"/>
</dbReference>
<keyword evidence="10" id="KW-1185">Reference proteome</keyword>
<reference evidence="9 10" key="1">
    <citation type="submission" date="2015-03" db="EMBL/GenBank/DDBJ databases">
        <title>Genome assembly of Sandaracinus amylolyticus DSM 53668.</title>
        <authorList>
            <person name="Sharma G."/>
            <person name="Subramanian S."/>
        </authorList>
    </citation>
    <scope>NUCLEOTIDE SEQUENCE [LARGE SCALE GENOMIC DNA]</scope>
    <source>
        <strain evidence="9 10">DSM 53668</strain>
    </source>
</reference>
<evidence type="ECO:0000256" key="7">
    <source>
        <dbReference type="SAM" id="MobiDB-lite"/>
    </source>
</evidence>
<dbReference type="KEGG" id="samy:DB32_000354"/>
<accession>A0A0F6VYZ3</accession>
<dbReference type="Proteomes" id="UP000034883">
    <property type="component" value="Chromosome"/>
</dbReference>
<evidence type="ECO:0000313" key="9">
    <source>
        <dbReference type="EMBL" id="AKF03205.1"/>
    </source>
</evidence>
<keyword evidence="3 6" id="KW-0326">Glycosidase</keyword>
<evidence type="ECO:0000256" key="1">
    <source>
        <dbReference type="ARBA" id="ARBA00009865"/>
    </source>
</evidence>
<comment type="similarity">
    <text evidence="1 6">Belongs to the glycosyl hydrolase 43 family.</text>
</comment>
<dbReference type="SMART" id="SM00758">
    <property type="entry name" value="PA14"/>
    <property type="match status" value="1"/>
</dbReference>
<dbReference type="PANTHER" id="PTHR42812">
    <property type="entry name" value="BETA-XYLOSIDASE"/>
    <property type="match status" value="1"/>
</dbReference>
<dbReference type="GO" id="GO:0005975">
    <property type="term" value="P:carbohydrate metabolic process"/>
    <property type="evidence" value="ECO:0007669"/>
    <property type="project" value="InterPro"/>
</dbReference>
<dbReference type="PANTHER" id="PTHR42812:SF5">
    <property type="entry name" value="ENDO-ARABINASE"/>
    <property type="match status" value="1"/>
</dbReference>
<protein>
    <submittedName>
        <fullName evidence="9">Glycoside hydrolase, family 43</fullName>
    </submittedName>
</protein>
<keyword evidence="2 6" id="KW-0378">Hydrolase</keyword>
<dbReference type="InterPro" id="IPR006710">
    <property type="entry name" value="Glyco_hydro_43"/>
</dbReference>
<dbReference type="Pfam" id="PF07691">
    <property type="entry name" value="PA14"/>
    <property type="match status" value="1"/>
</dbReference>
<feature type="compositionally biased region" description="Basic and acidic residues" evidence="7">
    <location>
        <begin position="9"/>
        <end position="18"/>
    </location>
</feature>
<dbReference type="CDD" id="cd08999">
    <property type="entry name" value="GH43_ABN-like"/>
    <property type="match status" value="1"/>
</dbReference>
<feature type="site" description="Important for catalytic activity, responsible for pKa modulation of the active site Glu and correct orientation of both the proton donor and substrate" evidence="5">
    <location>
        <position position="313"/>
    </location>
</feature>
<feature type="region of interest" description="Disordered" evidence="7">
    <location>
        <begin position="1"/>
        <end position="51"/>
    </location>
</feature>
<proteinExistence type="inferred from homology"/>
<dbReference type="SUPFAM" id="SSF75005">
    <property type="entry name" value="Arabinanase/levansucrase/invertase"/>
    <property type="match status" value="1"/>
</dbReference>
<feature type="active site" description="Proton donor" evidence="4">
    <location>
        <position position="376"/>
    </location>
</feature>
<evidence type="ECO:0000256" key="2">
    <source>
        <dbReference type="ARBA" id="ARBA00022801"/>
    </source>
</evidence>
<evidence type="ECO:0000256" key="5">
    <source>
        <dbReference type="PIRSR" id="PIRSR606710-2"/>
    </source>
</evidence>
<feature type="region of interest" description="Disordered" evidence="7">
    <location>
        <begin position="476"/>
        <end position="496"/>
    </location>
</feature>
<dbReference type="SUPFAM" id="SSF56988">
    <property type="entry name" value="Anthrax protective antigen"/>
    <property type="match status" value="1"/>
</dbReference>
<dbReference type="InterPro" id="IPR051795">
    <property type="entry name" value="Glycosyl_Hydrlase_43"/>
</dbReference>